<evidence type="ECO:0000256" key="5">
    <source>
        <dbReference type="SAM" id="SignalP"/>
    </source>
</evidence>
<evidence type="ECO:0000259" key="6">
    <source>
        <dbReference type="PROSITE" id="PS50222"/>
    </source>
</evidence>
<keyword evidence="8" id="KW-1185">Reference proteome</keyword>
<keyword evidence="4" id="KW-0106">Calcium</keyword>
<dbReference type="InterPro" id="IPR028974">
    <property type="entry name" value="TSP_type-3_rpt"/>
</dbReference>
<dbReference type="AlphaFoldDB" id="A0A5B8XWG6"/>
<dbReference type="SUPFAM" id="SSF103647">
    <property type="entry name" value="TSP type-3 repeat"/>
    <property type="match status" value="1"/>
</dbReference>
<evidence type="ECO:0000256" key="2">
    <source>
        <dbReference type="ARBA" id="ARBA00022525"/>
    </source>
</evidence>
<dbReference type="CDD" id="cd00198">
    <property type="entry name" value="vWFA"/>
    <property type="match status" value="1"/>
</dbReference>
<evidence type="ECO:0000256" key="1">
    <source>
        <dbReference type="ARBA" id="ARBA00004613"/>
    </source>
</evidence>
<dbReference type="InterPro" id="IPR036465">
    <property type="entry name" value="vWFA_dom_sf"/>
</dbReference>
<evidence type="ECO:0000256" key="3">
    <source>
        <dbReference type="ARBA" id="ARBA00022729"/>
    </source>
</evidence>
<dbReference type="Pfam" id="PF18884">
    <property type="entry name" value="TSP3_bac"/>
    <property type="match status" value="4"/>
</dbReference>
<dbReference type="Pfam" id="PF13519">
    <property type="entry name" value="VWA_2"/>
    <property type="match status" value="1"/>
</dbReference>
<dbReference type="PROSITE" id="PS50222">
    <property type="entry name" value="EF_HAND_2"/>
    <property type="match status" value="1"/>
</dbReference>
<reference evidence="7 8" key="1">
    <citation type="submission" date="2019-08" db="EMBL/GenBank/DDBJ databases">
        <authorList>
            <person name="Liang Q."/>
        </authorList>
    </citation>
    <scope>NUCLEOTIDE SEQUENCE [LARGE SCALE GENOMIC DNA]</scope>
    <source>
        <strain evidence="7 8">V1718</strain>
    </source>
</reference>
<feature type="domain" description="EF-hand" evidence="6">
    <location>
        <begin position="439"/>
        <end position="461"/>
    </location>
</feature>
<evidence type="ECO:0000256" key="4">
    <source>
        <dbReference type="ARBA" id="ARBA00022837"/>
    </source>
</evidence>
<proteinExistence type="predicted"/>
<feature type="signal peptide" evidence="5">
    <location>
        <begin position="1"/>
        <end position="19"/>
    </location>
</feature>
<dbReference type="Proteomes" id="UP000321595">
    <property type="component" value="Chromosome"/>
</dbReference>
<name>A0A5B8XWG6_9DELT</name>
<dbReference type="SUPFAM" id="SSF53300">
    <property type="entry name" value="vWA-like"/>
    <property type="match status" value="1"/>
</dbReference>
<dbReference type="PROSITE" id="PS00018">
    <property type="entry name" value="EF_HAND_1"/>
    <property type="match status" value="1"/>
</dbReference>
<sequence>MVRLALILLSLFVLSCTEAGLERIPPPVAEDLDNLLRIKGEFCTEPSTEIVFPVKALFILDQSASLQCMDSQNRRFPAINAAVNNLLSTQPNAQIGFVGFSSWAREQGFTRDRDAIANFTDPGAGLGPATDYQGALATALRIIERDILEVGPSERARTRYIVNFVSDGVPEPRCLAGCEDTITDCGDGEDNDGDGLVDAADPDCANINDFAERPDSLYGVCNTTQEIPDDVYVDFNGICPEYNQTPQILQRVQQLMDLKDIYSVGDITLNTTLLFSPQEVVEAICPGASTQFGYDKPFATAIMQAMANTGNGTFRDINLTTQENFFTLDVTSFEADLALTSLVAHNEHSVLEGRSLGVDSDGDGISDQEEIDIQSNRRVVDTDEDNYSDLFELRFRKEGFDPGDPAKPALVCDDDRDSDGDGLNDCEEAFLKTSPIQPDTDGDGILDYLELLYGLDPLVDDALNDLDFDGISNIEEIRAGTNPLVPDADRYRAERIGNGITDLGLQEVENPQNGRMEERHCYNFDVRDIPMVVTPIPDQQGLNRILLYTSERPAKVAGVTGDYRVACFEAFYNGPSAKSPESGLIDISNENLERIRALIEFELNELGNCGYFPEETDLSRSQVEEYMEACMPTRIPVAGKLLRREEIRDLLRKNFDGDNIPRLPIRGLELFVPIQNFEEERDCFRLWEIELLSAFIEEASAACAACIEPTEPTEPAEPSDP</sequence>
<organism evidence="7 8">
    <name type="scientific">Microvenator marinus</name>
    <dbReference type="NCBI Taxonomy" id="2600177"/>
    <lineage>
        <taxon>Bacteria</taxon>
        <taxon>Deltaproteobacteria</taxon>
        <taxon>Bradymonadales</taxon>
        <taxon>Microvenatoraceae</taxon>
        <taxon>Microvenator</taxon>
    </lineage>
</organism>
<dbReference type="OrthoDB" id="4288574at2"/>
<dbReference type="PROSITE" id="PS51257">
    <property type="entry name" value="PROKAR_LIPOPROTEIN"/>
    <property type="match status" value="1"/>
</dbReference>
<dbReference type="Gene3D" id="3.40.50.410">
    <property type="entry name" value="von Willebrand factor, type A domain"/>
    <property type="match status" value="1"/>
</dbReference>
<dbReference type="GO" id="GO:0005509">
    <property type="term" value="F:calcium ion binding"/>
    <property type="evidence" value="ECO:0007669"/>
    <property type="project" value="InterPro"/>
</dbReference>
<dbReference type="RefSeq" id="WP_146963779.1">
    <property type="nucleotide sequence ID" value="NZ_CP042467.1"/>
</dbReference>
<evidence type="ECO:0000313" key="7">
    <source>
        <dbReference type="EMBL" id="QED30252.1"/>
    </source>
</evidence>
<feature type="chain" id="PRO_5022970413" evidence="5">
    <location>
        <begin position="20"/>
        <end position="721"/>
    </location>
</feature>
<dbReference type="Gene3D" id="4.10.1080.10">
    <property type="entry name" value="TSP type-3 repeat"/>
    <property type="match status" value="1"/>
</dbReference>
<keyword evidence="2" id="KW-0964">Secreted</keyword>
<dbReference type="InterPro" id="IPR059100">
    <property type="entry name" value="TSP3_bac"/>
</dbReference>
<gene>
    <name evidence="7" type="ORF">FRD01_24070</name>
</gene>
<accession>A0A5B8XWG6</accession>
<keyword evidence="3 5" id="KW-0732">Signal</keyword>
<evidence type="ECO:0000313" key="8">
    <source>
        <dbReference type="Proteomes" id="UP000321595"/>
    </source>
</evidence>
<dbReference type="InterPro" id="IPR018247">
    <property type="entry name" value="EF_Hand_1_Ca_BS"/>
</dbReference>
<protein>
    <submittedName>
        <fullName evidence="7">VWA domain-containing protein</fullName>
    </submittedName>
</protein>
<dbReference type="InterPro" id="IPR002035">
    <property type="entry name" value="VWF_A"/>
</dbReference>
<dbReference type="EMBL" id="CP042467">
    <property type="protein sequence ID" value="QED30252.1"/>
    <property type="molecule type" value="Genomic_DNA"/>
</dbReference>
<dbReference type="InterPro" id="IPR002048">
    <property type="entry name" value="EF_hand_dom"/>
</dbReference>
<dbReference type="KEGG" id="bbae:FRD01_24070"/>
<comment type="subcellular location">
    <subcellularLocation>
        <location evidence="1">Secreted</location>
    </subcellularLocation>
</comment>